<organism evidence="1 2">
    <name type="scientific">Dactylosporangium maewongense</name>
    <dbReference type="NCBI Taxonomy" id="634393"/>
    <lineage>
        <taxon>Bacteria</taxon>
        <taxon>Bacillati</taxon>
        <taxon>Actinomycetota</taxon>
        <taxon>Actinomycetes</taxon>
        <taxon>Micromonosporales</taxon>
        <taxon>Micromonosporaceae</taxon>
        <taxon>Dactylosporangium</taxon>
    </lineage>
</organism>
<gene>
    <name evidence="1" type="ORF">GCM10009827_073690</name>
</gene>
<comment type="caution">
    <text evidence="1">The sequence shown here is derived from an EMBL/GenBank/DDBJ whole genome shotgun (WGS) entry which is preliminary data.</text>
</comment>
<accession>A0ABP4MFE6</accession>
<evidence type="ECO:0000313" key="2">
    <source>
        <dbReference type="Proteomes" id="UP001501470"/>
    </source>
</evidence>
<dbReference type="Proteomes" id="UP001501470">
    <property type="component" value="Unassembled WGS sequence"/>
</dbReference>
<keyword evidence="2" id="KW-1185">Reference proteome</keyword>
<proteinExistence type="predicted"/>
<sequence length="63" mass="7034">MLPKMIARWAVAAIAVPLAIAGARKVSERIEARRGATRTTRLLRKGVATAERLTGRKRRRPAW</sequence>
<dbReference type="RefSeq" id="WP_344507458.1">
    <property type="nucleotide sequence ID" value="NZ_BAAAQD010000017.1"/>
</dbReference>
<name>A0ABP4MFE6_9ACTN</name>
<evidence type="ECO:0000313" key="1">
    <source>
        <dbReference type="EMBL" id="GAA1543308.1"/>
    </source>
</evidence>
<evidence type="ECO:0008006" key="3">
    <source>
        <dbReference type="Google" id="ProtNLM"/>
    </source>
</evidence>
<reference evidence="2" key="1">
    <citation type="journal article" date="2019" name="Int. J. Syst. Evol. Microbiol.">
        <title>The Global Catalogue of Microorganisms (GCM) 10K type strain sequencing project: providing services to taxonomists for standard genome sequencing and annotation.</title>
        <authorList>
            <consortium name="The Broad Institute Genomics Platform"/>
            <consortium name="The Broad Institute Genome Sequencing Center for Infectious Disease"/>
            <person name="Wu L."/>
            <person name="Ma J."/>
        </authorList>
    </citation>
    <scope>NUCLEOTIDE SEQUENCE [LARGE SCALE GENOMIC DNA]</scope>
    <source>
        <strain evidence="2">JCM 15933</strain>
    </source>
</reference>
<protein>
    <recommendedName>
        <fullName evidence="3">Secreted protein</fullName>
    </recommendedName>
</protein>
<dbReference type="EMBL" id="BAAAQD010000017">
    <property type="protein sequence ID" value="GAA1543308.1"/>
    <property type="molecule type" value="Genomic_DNA"/>
</dbReference>